<dbReference type="Gene3D" id="1.10.10.10">
    <property type="entry name" value="Winged helix-like DNA-binding domain superfamily/Winged helix DNA-binding domain"/>
    <property type="match status" value="1"/>
</dbReference>
<evidence type="ECO:0000313" key="7">
    <source>
        <dbReference type="Proteomes" id="UP000054097"/>
    </source>
</evidence>
<dbReference type="STRING" id="933852.A0A0C2WBX6"/>
<evidence type="ECO:0000256" key="3">
    <source>
        <dbReference type="ARBA" id="ARBA00022801"/>
    </source>
</evidence>
<dbReference type="InterPro" id="IPR050662">
    <property type="entry name" value="Sec-metab_biosynth-thioest"/>
</dbReference>
<keyword evidence="7" id="KW-1185">Reference proteome</keyword>
<proteinExistence type="inferred from homology"/>
<dbReference type="EMBL" id="KN824329">
    <property type="protein sequence ID" value="KIM23953.1"/>
    <property type="molecule type" value="Genomic_DNA"/>
</dbReference>
<dbReference type="Proteomes" id="UP000054097">
    <property type="component" value="Unassembled WGS sequence"/>
</dbReference>
<gene>
    <name evidence="6" type="ORF">M408DRAFT_246676</name>
</gene>
<dbReference type="HOGENOM" id="CLU_048478_1_3_1"/>
<evidence type="ECO:0000256" key="2">
    <source>
        <dbReference type="ARBA" id="ARBA00022723"/>
    </source>
</evidence>
<dbReference type="OrthoDB" id="17458at2759"/>
<evidence type="ECO:0000259" key="5">
    <source>
        <dbReference type="SMART" id="SM00849"/>
    </source>
</evidence>
<evidence type="ECO:0000256" key="4">
    <source>
        <dbReference type="ARBA" id="ARBA00022833"/>
    </source>
</evidence>
<dbReference type="InterPro" id="IPR036388">
    <property type="entry name" value="WH-like_DNA-bd_sf"/>
</dbReference>
<protein>
    <recommendedName>
        <fullName evidence="5">Metallo-beta-lactamase domain-containing protein</fullName>
    </recommendedName>
</protein>
<dbReference type="GO" id="GO:0046872">
    <property type="term" value="F:metal ion binding"/>
    <property type="evidence" value="ECO:0007669"/>
    <property type="project" value="UniProtKB-KW"/>
</dbReference>
<dbReference type="SUPFAM" id="SSF56281">
    <property type="entry name" value="Metallo-hydrolase/oxidoreductase"/>
    <property type="match status" value="1"/>
</dbReference>
<keyword evidence="2" id="KW-0479">Metal-binding</keyword>
<dbReference type="Pfam" id="PF00753">
    <property type="entry name" value="Lactamase_B"/>
    <property type="match status" value="1"/>
</dbReference>
<keyword evidence="4" id="KW-0862">Zinc</keyword>
<feature type="domain" description="Metallo-beta-lactamase" evidence="5">
    <location>
        <begin position="33"/>
        <end position="245"/>
    </location>
</feature>
<dbReference type="CDD" id="cd07722">
    <property type="entry name" value="LACTB2-like_MBL-fold"/>
    <property type="match status" value="1"/>
</dbReference>
<dbReference type="GO" id="GO:0016787">
    <property type="term" value="F:hydrolase activity"/>
    <property type="evidence" value="ECO:0007669"/>
    <property type="project" value="UniProtKB-KW"/>
</dbReference>
<dbReference type="InterPro" id="IPR001279">
    <property type="entry name" value="Metallo-B-lactamas"/>
</dbReference>
<evidence type="ECO:0000256" key="1">
    <source>
        <dbReference type="ARBA" id="ARBA00006759"/>
    </source>
</evidence>
<name>A0A0C2WBX6_SERVB</name>
<dbReference type="PANTHER" id="PTHR23131:SF0">
    <property type="entry name" value="ENDORIBONUCLEASE LACTB2"/>
    <property type="match status" value="1"/>
</dbReference>
<dbReference type="InterPro" id="IPR041516">
    <property type="entry name" value="LACTB2_WH"/>
</dbReference>
<dbReference type="PANTHER" id="PTHR23131">
    <property type="entry name" value="ENDORIBONUCLEASE LACTB2"/>
    <property type="match status" value="1"/>
</dbReference>
<sequence length="338" mass="37311">MAFELAKLAPITKLSANVIRVLGQNPGQYTLQGTNTYLVGKKAPYILVDTGEGRPDYPGFLKEALSLYAPQSESPVVSDIIITHKHRDHHGGIPSITSMLKSLWEESPFQRTAEYPAPALHKFPLPADQPPDEHLRSVMTSIPQGTFKEPPAEVSSSAEPCFHPLSVGQILQGEGVALQVIHTPGHTSDSICLYIPEEGALFTADSVLGHGTAVFEDLSTYITSLQSLLDFKYEGPGLKVLYPGHGPALEGDAARGTIQMYISHRLEREQQLVDVLKTRDTNWTVGDILTAVYPEHVRMIAKRGVLLHLSKLERDGRVSRVREDGEEWKLLQRNNNVQ</sequence>
<dbReference type="GO" id="GO:0044550">
    <property type="term" value="P:secondary metabolite biosynthetic process"/>
    <property type="evidence" value="ECO:0007669"/>
    <property type="project" value="TreeGrafter"/>
</dbReference>
<accession>A0A0C2WBX6</accession>
<dbReference type="Gene3D" id="3.60.15.10">
    <property type="entry name" value="Ribonuclease Z/Hydroxyacylglutathione hydrolase-like"/>
    <property type="match status" value="1"/>
</dbReference>
<comment type="similarity">
    <text evidence="1">Belongs to the metallo-beta-lactamase superfamily. Glyoxalase II family.</text>
</comment>
<dbReference type="Pfam" id="PF17778">
    <property type="entry name" value="WHD_BLACT"/>
    <property type="match status" value="1"/>
</dbReference>
<dbReference type="AlphaFoldDB" id="A0A0C2WBX6"/>
<evidence type="ECO:0000313" key="6">
    <source>
        <dbReference type="EMBL" id="KIM23953.1"/>
    </source>
</evidence>
<keyword evidence="3" id="KW-0378">Hydrolase</keyword>
<dbReference type="InterPro" id="IPR036866">
    <property type="entry name" value="RibonucZ/Hydroxyglut_hydro"/>
</dbReference>
<reference evidence="7" key="2">
    <citation type="submission" date="2015-01" db="EMBL/GenBank/DDBJ databases">
        <title>Evolutionary Origins and Diversification of the Mycorrhizal Mutualists.</title>
        <authorList>
            <consortium name="DOE Joint Genome Institute"/>
            <consortium name="Mycorrhizal Genomics Consortium"/>
            <person name="Kohler A."/>
            <person name="Kuo A."/>
            <person name="Nagy L.G."/>
            <person name="Floudas D."/>
            <person name="Copeland A."/>
            <person name="Barry K.W."/>
            <person name="Cichocki N."/>
            <person name="Veneault-Fourrey C."/>
            <person name="LaButti K."/>
            <person name="Lindquist E.A."/>
            <person name="Lipzen A."/>
            <person name="Lundell T."/>
            <person name="Morin E."/>
            <person name="Murat C."/>
            <person name="Riley R."/>
            <person name="Ohm R."/>
            <person name="Sun H."/>
            <person name="Tunlid A."/>
            <person name="Henrissat B."/>
            <person name="Grigoriev I.V."/>
            <person name="Hibbett D.S."/>
            <person name="Martin F."/>
        </authorList>
    </citation>
    <scope>NUCLEOTIDE SEQUENCE [LARGE SCALE GENOMIC DNA]</scope>
    <source>
        <strain evidence="7">MAFF 305830</strain>
    </source>
</reference>
<reference evidence="6 7" key="1">
    <citation type="submission" date="2014-04" db="EMBL/GenBank/DDBJ databases">
        <authorList>
            <consortium name="DOE Joint Genome Institute"/>
            <person name="Kuo A."/>
            <person name="Zuccaro A."/>
            <person name="Kohler A."/>
            <person name="Nagy L.G."/>
            <person name="Floudas D."/>
            <person name="Copeland A."/>
            <person name="Barry K.W."/>
            <person name="Cichocki N."/>
            <person name="Veneault-Fourrey C."/>
            <person name="LaButti K."/>
            <person name="Lindquist E.A."/>
            <person name="Lipzen A."/>
            <person name="Lundell T."/>
            <person name="Morin E."/>
            <person name="Murat C."/>
            <person name="Sun H."/>
            <person name="Tunlid A."/>
            <person name="Henrissat B."/>
            <person name="Grigoriev I.V."/>
            <person name="Hibbett D.S."/>
            <person name="Martin F."/>
            <person name="Nordberg H.P."/>
            <person name="Cantor M.N."/>
            <person name="Hua S.X."/>
        </authorList>
    </citation>
    <scope>NUCLEOTIDE SEQUENCE [LARGE SCALE GENOMIC DNA]</scope>
    <source>
        <strain evidence="6 7">MAFF 305830</strain>
    </source>
</reference>
<dbReference type="SMART" id="SM00849">
    <property type="entry name" value="Lactamase_B"/>
    <property type="match status" value="1"/>
</dbReference>
<organism evidence="6 7">
    <name type="scientific">Serendipita vermifera MAFF 305830</name>
    <dbReference type="NCBI Taxonomy" id="933852"/>
    <lineage>
        <taxon>Eukaryota</taxon>
        <taxon>Fungi</taxon>
        <taxon>Dikarya</taxon>
        <taxon>Basidiomycota</taxon>
        <taxon>Agaricomycotina</taxon>
        <taxon>Agaricomycetes</taxon>
        <taxon>Sebacinales</taxon>
        <taxon>Serendipitaceae</taxon>
        <taxon>Serendipita</taxon>
    </lineage>
</organism>
<dbReference type="InterPro" id="IPR047921">
    <property type="entry name" value="LACTB2-like_MBL-fold"/>
</dbReference>